<keyword evidence="2" id="KW-1185">Reference proteome</keyword>
<reference evidence="1 2" key="1">
    <citation type="submission" date="2018-03" db="EMBL/GenBank/DDBJ databases">
        <title>Adhaeribacter sp. HMF7605 Genome sequencing and assembly.</title>
        <authorList>
            <person name="Kang H."/>
            <person name="Kang J."/>
            <person name="Cha I."/>
            <person name="Kim H."/>
            <person name="Joh K."/>
        </authorList>
    </citation>
    <scope>NUCLEOTIDE SEQUENCE [LARGE SCALE GENOMIC DNA]</scope>
    <source>
        <strain evidence="1 2">HMF7605</strain>
    </source>
</reference>
<comment type="caution">
    <text evidence="1">The sequence shown here is derived from an EMBL/GenBank/DDBJ whole genome shotgun (WGS) entry which is preliminary data.</text>
</comment>
<sequence length="93" mass="10402">MVDIVLTLCKNSGVKTLGETLLDNLIVGQVFCSTETFKGAGNKAYDKNIRIRNQILLTFKYNKKVYADFSALHFVADTGRLEQSRKSICQLLA</sequence>
<dbReference type="Proteomes" id="UP000240357">
    <property type="component" value="Unassembled WGS sequence"/>
</dbReference>
<dbReference type="EMBL" id="PYFT01000001">
    <property type="protein sequence ID" value="PSR55345.1"/>
    <property type="molecule type" value="Genomic_DNA"/>
</dbReference>
<proteinExistence type="predicted"/>
<evidence type="ECO:0000313" key="2">
    <source>
        <dbReference type="Proteomes" id="UP000240357"/>
    </source>
</evidence>
<organism evidence="1 2">
    <name type="scientific">Adhaeribacter arboris</name>
    <dbReference type="NCBI Taxonomy" id="2072846"/>
    <lineage>
        <taxon>Bacteria</taxon>
        <taxon>Pseudomonadati</taxon>
        <taxon>Bacteroidota</taxon>
        <taxon>Cytophagia</taxon>
        <taxon>Cytophagales</taxon>
        <taxon>Hymenobacteraceae</taxon>
        <taxon>Adhaeribacter</taxon>
    </lineage>
</organism>
<dbReference type="RefSeq" id="WP_106931524.1">
    <property type="nucleotide sequence ID" value="NZ_PYFT01000001.1"/>
</dbReference>
<dbReference type="AlphaFoldDB" id="A0A2T2YIM5"/>
<gene>
    <name evidence="1" type="ORF">AHMF7605_18445</name>
</gene>
<evidence type="ECO:0000313" key="1">
    <source>
        <dbReference type="EMBL" id="PSR55345.1"/>
    </source>
</evidence>
<name>A0A2T2YIM5_9BACT</name>
<protein>
    <submittedName>
        <fullName evidence="1">Uncharacterized protein</fullName>
    </submittedName>
</protein>
<accession>A0A2T2YIM5</accession>